<accession>A0AAD9R424</accession>
<dbReference type="SUPFAM" id="SSF81383">
    <property type="entry name" value="F-box domain"/>
    <property type="match status" value="1"/>
</dbReference>
<dbReference type="AlphaFoldDB" id="A0AAD9R424"/>
<dbReference type="GO" id="GO:0000209">
    <property type="term" value="P:protein polyubiquitination"/>
    <property type="evidence" value="ECO:0007669"/>
    <property type="project" value="TreeGrafter"/>
</dbReference>
<evidence type="ECO:0000313" key="3">
    <source>
        <dbReference type="Proteomes" id="UP001249851"/>
    </source>
</evidence>
<reference evidence="2" key="2">
    <citation type="journal article" date="2023" name="Science">
        <title>Genomic signatures of disease resistance in endangered staghorn corals.</title>
        <authorList>
            <person name="Vollmer S.V."/>
            <person name="Selwyn J.D."/>
            <person name="Despard B.A."/>
            <person name="Roesel C.L."/>
        </authorList>
    </citation>
    <scope>NUCLEOTIDE SEQUENCE</scope>
    <source>
        <strain evidence="2">K2</strain>
    </source>
</reference>
<name>A0AAD9R424_ACRCE</name>
<dbReference type="GO" id="GO:0032436">
    <property type="term" value="P:positive regulation of proteasomal ubiquitin-dependent protein catabolic process"/>
    <property type="evidence" value="ECO:0007669"/>
    <property type="project" value="TreeGrafter"/>
</dbReference>
<evidence type="ECO:0000259" key="1">
    <source>
        <dbReference type="Pfam" id="PF08495"/>
    </source>
</evidence>
<feature type="domain" description="FIST" evidence="1">
    <location>
        <begin position="92"/>
        <end position="252"/>
    </location>
</feature>
<comment type="caution">
    <text evidence="2">The sequence shown here is derived from an EMBL/GenBank/DDBJ whole genome shotgun (WGS) entry which is preliminary data.</text>
</comment>
<proteinExistence type="predicted"/>
<gene>
    <name evidence="2" type="ORF">P5673_001724</name>
</gene>
<dbReference type="EMBL" id="JARQWQ010000003">
    <property type="protein sequence ID" value="KAK2572743.1"/>
    <property type="molecule type" value="Genomic_DNA"/>
</dbReference>
<dbReference type="InterPro" id="IPR013702">
    <property type="entry name" value="FIST_domain_N"/>
</dbReference>
<organism evidence="2 3">
    <name type="scientific">Acropora cervicornis</name>
    <name type="common">Staghorn coral</name>
    <dbReference type="NCBI Taxonomy" id="6130"/>
    <lineage>
        <taxon>Eukaryota</taxon>
        <taxon>Metazoa</taxon>
        <taxon>Cnidaria</taxon>
        <taxon>Anthozoa</taxon>
        <taxon>Hexacorallia</taxon>
        <taxon>Scleractinia</taxon>
        <taxon>Astrocoeniina</taxon>
        <taxon>Acroporidae</taxon>
        <taxon>Acropora</taxon>
    </lineage>
</organism>
<keyword evidence="3" id="KW-1185">Reference proteome</keyword>
<dbReference type="Pfam" id="PF08495">
    <property type="entry name" value="FIST"/>
    <property type="match status" value="1"/>
</dbReference>
<dbReference type="PANTHER" id="PTHR14939:SF5">
    <property type="entry name" value="F-BOX ONLY PROTEIN 22"/>
    <property type="match status" value="1"/>
</dbReference>
<dbReference type="Proteomes" id="UP001249851">
    <property type="component" value="Unassembled WGS sequence"/>
</dbReference>
<protein>
    <submittedName>
        <fullName evidence="2">F-box only protein 22</fullName>
    </submittedName>
</protein>
<reference evidence="2" key="1">
    <citation type="journal article" date="2023" name="G3 (Bethesda)">
        <title>Whole genome assembly and annotation of the endangered Caribbean coral Acropora cervicornis.</title>
        <authorList>
            <person name="Selwyn J.D."/>
            <person name="Vollmer S.V."/>
        </authorList>
    </citation>
    <scope>NUCLEOTIDE SEQUENCE</scope>
    <source>
        <strain evidence="2">K2</strain>
    </source>
</reference>
<evidence type="ECO:0000313" key="2">
    <source>
        <dbReference type="EMBL" id="KAK2572743.1"/>
    </source>
</evidence>
<sequence length="361" mass="39814">MAAKRGIWDIAEVVEIILRFLPGRCVATAAQVCRLWHDTVERIRRSRRDCVMYLSPDNFGFDDFSRDAVDFISQQHIEPRALLLFLGTSPSSSTVRIKSLLRSIQKCLPLSCPFIGCTGHGVVGSGMSSSRNQSENSQGLSLMMFPRCERLEIHDFYVPLRNKYKKISGVKSFLPDMTLPVKLVIVLAHPLSLGKLTHLTVALRSKYGDSVVIVGAYSDKYLFYNSEVTYREIIGLVFAGNLQATSTVITGGTKQESLQNLDDSVQSLVNSDVPKENSFSLMFSCFSRGSMTYGYENAEYLTLRDALPGTAVAGFNGTAAFGCDTEKLKLRGIKPGGRDFLHVDASVLCLGSFTISQPPFS</sequence>
<dbReference type="PANTHER" id="PTHR14939">
    <property type="entry name" value="F-BOX ONLY PROTEIN 22"/>
    <property type="match status" value="1"/>
</dbReference>
<dbReference type="InterPro" id="IPR036047">
    <property type="entry name" value="F-box-like_dom_sf"/>
</dbReference>